<evidence type="ECO:0000256" key="1">
    <source>
        <dbReference type="ARBA" id="ARBA00004651"/>
    </source>
</evidence>
<dbReference type="GO" id="GO:0005886">
    <property type="term" value="C:plasma membrane"/>
    <property type="evidence" value="ECO:0007669"/>
    <property type="project" value="UniProtKB-SubCell"/>
</dbReference>
<keyword evidence="3" id="KW-1003">Cell membrane</keyword>
<evidence type="ECO:0000313" key="8">
    <source>
        <dbReference type="EMBL" id="PIU15342.1"/>
    </source>
</evidence>
<sequence>MLYIFQQYLITFGWAVVGAIAMAIGLAVLLKIFFWLTPIDEWEEIKKGNIAMAIILVAVVLGAALVIGLIVMA</sequence>
<gene>
    <name evidence="8" type="ORF">COT20_01790</name>
</gene>
<keyword evidence="5 7" id="KW-1133">Transmembrane helix</keyword>
<evidence type="ECO:0000256" key="7">
    <source>
        <dbReference type="SAM" id="Phobius"/>
    </source>
</evidence>
<comment type="subcellular location">
    <subcellularLocation>
        <location evidence="1">Cell membrane</location>
        <topology evidence="1">Multi-pass membrane protein</topology>
    </subcellularLocation>
</comment>
<evidence type="ECO:0000256" key="2">
    <source>
        <dbReference type="ARBA" id="ARBA00005779"/>
    </source>
</evidence>
<organism evidence="8 9">
    <name type="scientific">bacterium (Candidatus Gribaldobacteria) CG08_land_8_20_14_0_20_39_15</name>
    <dbReference type="NCBI Taxonomy" id="2014273"/>
    <lineage>
        <taxon>Bacteria</taxon>
        <taxon>Candidatus Gribaldobacteria</taxon>
    </lineage>
</organism>
<evidence type="ECO:0000256" key="6">
    <source>
        <dbReference type="ARBA" id="ARBA00023136"/>
    </source>
</evidence>
<feature type="transmembrane region" description="Helical" evidence="7">
    <location>
        <begin position="48"/>
        <end position="72"/>
    </location>
</feature>
<dbReference type="EMBL" id="PEXQ01000045">
    <property type="protein sequence ID" value="PIU15342.1"/>
    <property type="molecule type" value="Genomic_DNA"/>
</dbReference>
<dbReference type="Pfam" id="PF03994">
    <property type="entry name" value="DUF350"/>
    <property type="match status" value="1"/>
</dbReference>
<evidence type="ECO:0000256" key="3">
    <source>
        <dbReference type="ARBA" id="ARBA00022475"/>
    </source>
</evidence>
<reference evidence="9" key="1">
    <citation type="submission" date="2017-09" db="EMBL/GenBank/DDBJ databases">
        <title>Depth-based differentiation of microbial function through sediment-hosted aquifers and enrichment of novel symbionts in the deep terrestrial subsurface.</title>
        <authorList>
            <person name="Probst A.J."/>
            <person name="Ladd B."/>
            <person name="Jarett J.K."/>
            <person name="Geller-Mcgrath D.E."/>
            <person name="Sieber C.M.K."/>
            <person name="Emerson J.B."/>
            <person name="Anantharaman K."/>
            <person name="Thomas B.C."/>
            <person name="Malmstrom R."/>
            <person name="Stieglmeier M."/>
            <person name="Klingl A."/>
            <person name="Woyke T."/>
            <person name="Ryan C.M."/>
            <person name="Banfield J.F."/>
        </authorList>
    </citation>
    <scope>NUCLEOTIDE SEQUENCE [LARGE SCALE GENOMIC DNA]</scope>
</reference>
<dbReference type="AlphaFoldDB" id="A0A2M6XUK4"/>
<evidence type="ECO:0000256" key="5">
    <source>
        <dbReference type="ARBA" id="ARBA00022989"/>
    </source>
</evidence>
<evidence type="ECO:0000313" key="9">
    <source>
        <dbReference type="Proteomes" id="UP000229784"/>
    </source>
</evidence>
<dbReference type="Proteomes" id="UP000229784">
    <property type="component" value="Unassembled WGS sequence"/>
</dbReference>
<keyword evidence="6 7" id="KW-0472">Membrane</keyword>
<comment type="similarity">
    <text evidence="2">Belongs to the UPF0719 family.</text>
</comment>
<keyword evidence="4 7" id="KW-0812">Transmembrane</keyword>
<comment type="caution">
    <text evidence="8">The sequence shown here is derived from an EMBL/GenBank/DDBJ whole genome shotgun (WGS) entry which is preliminary data.</text>
</comment>
<proteinExistence type="inferred from homology"/>
<name>A0A2M6XUK4_9BACT</name>
<dbReference type="InterPro" id="IPR007140">
    <property type="entry name" value="DUF350"/>
</dbReference>
<protein>
    <submittedName>
        <fullName evidence="8">DUF350 domain-containing protein</fullName>
    </submittedName>
</protein>
<accession>A0A2M6XUK4</accession>
<feature type="transmembrane region" description="Helical" evidence="7">
    <location>
        <begin position="12"/>
        <end position="36"/>
    </location>
</feature>
<evidence type="ECO:0000256" key="4">
    <source>
        <dbReference type="ARBA" id="ARBA00022692"/>
    </source>
</evidence>